<dbReference type="PANTHER" id="PTHR45674">
    <property type="entry name" value="DNA LIGASE 1/3 FAMILY MEMBER"/>
    <property type="match status" value="1"/>
</dbReference>
<dbReference type="SUPFAM" id="SSF117018">
    <property type="entry name" value="ATP-dependent DNA ligase DNA-binding domain"/>
    <property type="match status" value="1"/>
</dbReference>
<dbReference type="GO" id="GO:0006281">
    <property type="term" value="P:DNA repair"/>
    <property type="evidence" value="ECO:0007669"/>
    <property type="project" value="UniProtKB-KW"/>
</dbReference>
<feature type="domain" description="ATP-dependent DNA ligase family profile" evidence="14">
    <location>
        <begin position="500"/>
        <end position="637"/>
    </location>
</feature>
<proteinExistence type="inferred from homology"/>
<protein>
    <recommendedName>
        <fullName evidence="12">DNA ligase</fullName>
        <ecNumber evidence="12">6.5.1.1</ecNumber>
    </recommendedName>
</protein>
<dbReference type="FunFam" id="2.40.50.140:FF:000062">
    <property type="entry name" value="DNA ligase"/>
    <property type="match status" value="1"/>
</dbReference>
<dbReference type="Gene3D" id="2.40.50.140">
    <property type="entry name" value="Nucleic acid-binding proteins"/>
    <property type="match status" value="1"/>
</dbReference>
<dbReference type="InterPro" id="IPR012309">
    <property type="entry name" value="DNA_ligase_ATP-dep_C"/>
</dbReference>
<dbReference type="PROSITE" id="PS00333">
    <property type="entry name" value="DNA_LIGASE_A2"/>
    <property type="match status" value="1"/>
</dbReference>
<dbReference type="STRING" id="4909.A0A2U9QZW9"/>
<keyword evidence="7 12" id="KW-0067">ATP-binding</keyword>
<dbReference type="EC" id="6.5.1.1" evidence="12"/>
<accession>A0A2U9QZW9</accession>
<dbReference type="Gene3D" id="3.30.1490.70">
    <property type="match status" value="1"/>
</dbReference>
<dbReference type="PROSITE" id="PS50160">
    <property type="entry name" value="DNA_LIGASE_A3"/>
    <property type="match status" value="1"/>
</dbReference>
<comment type="similarity">
    <text evidence="1 13">Belongs to the ATP-dependent DNA ligase family.</text>
</comment>
<evidence type="ECO:0000259" key="14">
    <source>
        <dbReference type="PROSITE" id="PS50160"/>
    </source>
</evidence>
<keyword evidence="3" id="KW-0132">Cell division</keyword>
<evidence type="ECO:0000256" key="2">
    <source>
        <dbReference type="ARBA" id="ARBA00022598"/>
    </source>
</evidence>
<dbReference type="GO" id="GO:0003910">
    <property type="term" value="F:DNA ligase (ATP) activity"/>
    <property type="evidence" value="ECO:0007669"/>
    <property type="project" value="UniProtKB-EC"/>
</dbReference>
<evidence type="ECO:0000256" key="5">
    <source>
        <dbReference type="ARBA" id="ARBA00022741"/>
    </source>
</evidence>
<comment type="catalytic activity">
    <reaction evidence="11 12">
        <text>ATP + (deoxyribonucleotide)n-3'-hydroxyl + 5'-phospho-(deoxyribonucleotide)m = (deoxyribonucleotide)n+m + AMP + diphosphate.</text>
        <dbReference type="EC" id="6.5.1.1"/>
    </reaction>
</comment>
<evidence type="ECO:0000256" key="3">
    <source>
        <dbReference type="ARBA" id="ARBA00022618"/>
    </source>
</evidence>
<dbReference type="AlphaFoldDB" id="A0A2U9QZW9"/>
<name>A0A2U9QZW9_PICKU</name>
<keyword evidence="8 12" id="KW-0233">DNA recombination</keyword>
<dbReference type="VEuPathDB" id="FungiDB:C5L36_0A10640"/>
<dbReference type="GO" id="GO:0006310">
    <property type="term" value="P:DNA recombination"/>
    <property type="evidence" value="ECO:0007669"/>
    <property type="project" value="UniProtKB-KW"/>
</dbReference>
<evidence type="ECO:0000313" key="15">
    <source>
        <dbReference type="EMBL" id="AWU74479.1"/>
    </source>
</evidence>
<dbReference type="PANTHER" id="PTHR45674:SF4">
    <property type="entry name" value="DNA LIGASE 1"/>
    <property type="match status" value="1"/>
</dbReference>
<dbReference type="SUPFAM" id="SSF56091">
    <property type="entry name" value="DNA ligase/mRNA capping enzyme, catalytic domain"/>
    <property type="match status" value="1"/>
</dbReference>
<dbReference type="GO" id="GO:1903461">
    <property type="term" value="P:Okazaki fragment processing involved in mitotic DNA replication"/>
    <property type="evidence" value="ECO:0007669"/>
    <property type="project" value="TreeGrafter"/>
</dbReference>
<dbReference type="CDD" id="cd07969">
    <property type="entry name" value="OBF_DNA_ligase_I"/>
    <property type="match status" value="1"/>
</dbReference>
<dbReference type="InterPro" id="IPR016059">
    <property type="entry name" value="DNA_ligase_ATP-dep_CS"/>
</dbReference>
<keyword evidence="2 12" id="KW-0436">Ligase</keyword>
<keyword evidence="9 12" id="KW-0234">DNA repair</keyword>
<dbReference type="GO" id="GO:0071897">
    <property type="term" value="P:DNA biosynthetic process"/>
    <property type="evidence" value="ECO:0007669"/>
    <property type="project" value="InterPro"/>
</dbReference>
<dbReference type="GO" id="GO:0005524">
    <property type="term" value="F:ATP binding"/>
    <property type="evidence" value="ECO:0007669"/>
    <property type="project" value="UniProtKB-KW"/>
</dbReference>
<evidence type="ECO:0000313" key="16">
    <source>
        <dbReference type="Proteomes" id="UP000249293"/>
    </source>
</evidence>
<keyword evidence="6 12" id="KW-0227">DNA damage</keyword>
<dbReference type="InterPro" id="IPR012308">
    <property type="entry name" value="DNA_ligase_ATP-dep_N"/>
</dbReference>
<gene>
    <name evidence="15" type="ORF">C5L36_0A10640</name>
</gene>
<dbReference type="Gene3D" id="3.30.470.30">
    <property type="entry name" value="DNA ligase/mRNA capping enzyme"/>
    <property type="match status" value="1"/>
</dbReference>
<sequence>MVTRLTPILFPLTLSRQLDLHRLTLISLNIAIHIHQKYKHAIMSKNQPTLMSFFTSKKKTGEIVEPLKRKPTTVVATDDKKLNSDCSLPKSKKAKTLVETDEEIQAHKKANEISEVNELMKLEKEKPAVKLPVEDSGRPIMYSSLVAVFEELEAESGRLKNIASACAYFHSILEHTPESDLEGKIRDLTRVVYLMVNRLGPDYVPGLELGLGETLLLKALGQSTGREVSQIRKEYHIEGDIGVVAQKSRSKQRVMFKPKRLTLSEVWKCLNDIAKSEGSNSQNKKIGIINKMLTACEGNEAKFLMRSLEGKLRITFGEKSVLVALSKAIIEYQLKLQHKQITSELVVEAEEQMKEAYCQVPNYEILIRIAMEKGILNLIDNTGLSPSVPLKPMLAKPTKSISEILDTLQGKRFTCEYKYDGERAQLHVAESGEIYVYSRNSENMTERYPDLIPVVNELKSQNGSVSSLILDCECVAWDCINKKILPFQVLSTRKRKDVKEEDIQVKVCLFAFDILYYNGESLIKKSLAERRDYLFNNLREIPGKFQYATRMDTDDVEQITKFLDESVHDSCEGLMIKTLDGRDSWYEPSKRSRNWLKLKKDYLDGVGDSLDLVVIGGYIGKGKRTGWYGGFLLAGYNQDTGEYETVCKIGTGFSEELLQKLHDILKPTEISKPKPSYVYDTNNSNAVPDVWFEPTTLFEVKVADLTTSPIYKCGATYIGDGEKGISLRFPRFIRLRSDKDTEDATSSEQIVEMYNSQANMQ</sequence>
<evidence type="ECO:0000256" key="7">
    <source>
        <dbReference type="ARBA" id="ARBA00022840"/>
    </source>
</evidence>
<dbReference type="InterPro" id="IPR012310">
    <property type="entry name" value="DNA_ligase_ATP-dep_cent"/>
</dbReference>
<dbReference type="RefSeq" id="XP_029319956.1">
    <property type="nucleotide sequence ID" value="XM_029464096.1"/>
</dbReference>
<dbReference type="GO" id="GO:0005739">
    <property type="term" value="C:mitochondrion"/>
    <property type="evidence" value="ECO:0007669"/>
    <property type="project" value="TreeGrafter"/>
</dbReference>
<evidence type="ECO:0000256" key="1">
    <source>
        <dbReference type="ARBA" id="ARBA00007572"/>
    </source>
</evidence>
<reference evidence="15 16" key="1">
    <citation type="submission" date="2018-06" db="EMBL/GenBank/DDBJ databases">
        <title>Population genomics shows no distinction between pathogenic Candida krusei and environmental Pichia kudriavzevii: One species, four names.</title>
        <authorList>
            <person name="Douglass A.P."/>
            <person name="Offei B."/>
            <person name="Braun-Galleani S."/>
            <person name="Coughlan A.Y."/>
            <person name="Martos A."/>
            <person name="Ortiz-Merino R.A."/>
            <person name="Byrne K.P."/>
            <person name="Wolfe K.H."/>
        </authorList>
    </citation>
    <scope>NUCLEOTIDE SEQUENCE [LARGE SCALE GENOMIC DNA]</scope>
    <source>
        <strain evidence="15 16">CBS573</strain>
    </source>
</reference>
<dbReference type="GeneID" id="40382189"/>
<dbReference type="SUPFAM" id="SSF50249">
    <property type="entry name" value="Nucleic acid-binding proteins"/>
    <property type="match status" value="1"/>
</dbReference>
<keyword evidence="10" id="KW-0131">Cell cycle</keyword>
<dbReference type="KEGG" id="pkz:C5L36_0A10640"/>
<dbReference type="Proteomes" id="UP000249293">
    <property type="component" value="Chromosome 1"/>
</dbReference>
<dbReference type="GO" id="GO:0005634">
    <property type="term" value="C:nucleus"/>
    <property type="evidence" value="ECO:0007669"/>
    <property type="project" value="TreeGrafter"/>
</dbReference>
<dbReference type="PROSITE" id="PS00697">
    <property type="entry name" value="DNA_LIGASE_A1"/>
    <property type="match status" value="1"/>
</dbReference>
<keyword evidence="4" id="KW-0235">DNA replication</keyword>
<dbReference type="InterPro" id="IPR036599">
    <property type="entry name" value="DNA_ligase_N_sf"/>
</dbReference>
<dbReference type="Pfam" id="PF01068">
    <property type="entry name" value="DNA_ligase_A_M"/>
    <property type="match status" value="1"/>
</dbReference>
<dbReference type="GO" id="GO:0051301">
    <property type="term" value="P:cell division"/>
    <property type="evidence" value="ECO:0007669"/>
    <property type="project" value="UniProtKB-KW"/>
</dbReference>
<evidence type="ECO:0000256" key="9">
    <source>
        <dbReference type="ARBA" id="ARBA00023204"/>
    </source>
</evidence>
<dbReference type="OrthoDB" id="206088at2759"/>
<dbReference type="Pfam" id="PF04675">
    <property type="entry name" value="DNA_ligase_A_N"/>
    <property type="match status" value="1"/>
</dbReference>
<evidence type="ECO:0000256" key="13">
    <source>
        <dbReference type="RuleBase" id="RU004196"/>
    </source>
</evidence>
<dbReference type="EMBL" id="CP028773">
    <property type="protein sequence ID" value="AWU74479.1"/>
    <property type="molecule type" value="Genomic_DNA"/>
</dbReference>
<evidence type="ECO:0000256" key="11">
    <source>
        <dbReference type="ARBA" id="ARBA00034003"/>
    </source>
</evidence>
<dbReference type="Pfam" id="PF04679">
    <property type="entry name" value="DNA_ligase_A_C"/>
    <property type="match status" value="1"/>
</dbReference>
<evidence type="ECO:0000256" key="12">
    <source>
        <dbReference type="RuleBase" id="RU000617"/>
    </source>
</evidence>
<dbReference type="InterPro" id="IPR012340">
    <property type="entry name" value="NA-bd_OB-fold"/>
</dbReference>
<dbReference type="NCBIfam" id="TIGR00574">
    <property type="entry name" value="dnl1"/>
    <property type="match status" value="1"/>
</dbReference>
<keyword evidence="16" id="KW-1185">Reference proteome</keyword>
<evidence type="ECO:0000256" key="4">
    <source>
        <dbReference type="ARBA" id="ARBA00022705"/>
    </source>
</evidence>
<evidence type="ECO:0000256" key="6">
    <source>
        <dbReference type="ARBA" id="ARBA00022763"/>
    </source>
</evidence>
<dbReference type="InterPro" id="IPR000977">
    <property type="entry name" value="DNA_ligase_ATP-dep"/>
</dbReference>
<dbReference type="FunFam" id="3.30.470.30:FF:000016">
    <property type="entry name" value="DNA ligase"/>
    <property type="match status" value="1"/>
</dbReference>
<dbReference type="InterPro" id="IPR050191">
    <property type="entry name" value="ATP-dep_DNA_ligase"/>
</dbReference>
<dbReference type="GO" id="GO:0003677">
    <property type="term" value="F:DNA binding"/>
    <property type="evidence" value="ECO:0007669"/>
    <property type="project" value="InterPro"/>
</dbReference>
<keyword evidence="5 12" id="KW-0547">Nucleotide-binding</keyword>
<evidence type="ECO:0000256" key="10">
    <source>
        <dbReference type="ARBA" id="ARBA00023306"/>
    </source>
</evidence>
<evidence type="ECO:0000256" key="8">
    <source>
        <dbReference type="ARBA" id="ARBA00023172"/>
    </source>
</evidence>
<organism evidence="15 16">
    <name type="scientific">Pichia kudriavzevii</name>
    <name type="common">Yeast</name>
    <name type="synonym">Issatchenkia orientalis</name>
    <dbReference type="NCBI Taxonomy" id="4909"/>
    <lineage>
        <taxon>Eukaryota</taxon>
        <taxon>Fungi</taxon>
        <taxon>Dikarya</taxon>
        <taxon>Ascomycota</taxon>
        <taxon>Saccharomycotina</taxon>
        <taxon>Pichiomycetes</taxon>
        <taxon>Pichiales</taxon>
        <taxon>Pichiaceae</taxon>
        <taxon>Pichia</taxon>
    </lineage>
</organism>
<dbReference type="Gene3D" id="1.10.3260.10">
    <property type="entry name" value="DNA ligase, ATP-dependent, N-terminal domain"/>
    <property type="match status" value="1"/>
</dbReference>
<dbReference type="CDD" id="cd07900">
    <property type="entry name" value="Adenylation_DNA_ligase_I_Euk"/>
    <property type="match status" value="1"/>
</dbReference>